<reference evidence="1 2" key="1">
    <citation type="submission" date="2019-05" db="EMBL/GenBank/DDBJ databases">
        <title>Emergence of the Ug99 lineage of the wheat stem rust pathogen through somatic hybridization.</title>
        <authorList>
            <person name="Li F."/>
            <person name="Upadhyaya N.M."/>
            <person name="Sperschneider J."/>
            <person name="Matny O."/>
            <person name="Nguyen-Phuc H."/>
            <person name="Mago R."/>
            <person name="Raley C."/>
            <person name="Miller M.E."/>
            <person name="Silverstein K.A.T."/>
            <person name="Henningsen E."/>
            <person name="Hirsch C.D."/>
            <person name="Visser B."/>
            <person name="Pretorius Z.A."/>
            <person name="Steffenson B.J."/>
            <person name="Schwessinger B."/>
            <person name="Dodds P.N."/>
            <person name="Figueroa M."/>
        </authorList>
    </citation>
    <scope>NUCLEOTIDE SEQUENCE [LARGE SCALE GENOMIC DNA]</scope>
    <source>
        <strain evidence="1 2">Ug99</strain>
    </source>
</reference>
<dbReference type="EMBL" id="VDEP01000474">
    <property type="protein sequence ID" value="KAA1073892.1"/>
    <property type="molecule type" value="Genomic_DNA"/>
</dbReference>
<gene>
    <name evidence="1" type="ORF">PGTUg99_018463</name>
</gene>
<name>A0A5B0MB27_PUCGR</name>
<sequence>MLSFSITLAGRVAAGLLLLAATCSGLASVFGGTDWIRPTLLDTGLSNESTVCPEKPL</sequence>
<protein>
    <submittedName>
        <fullName evidence="1">Uncharacterized protein</fullName>
    </submittedName>
</protein>
<dbReference type="AlphaFoldDB" id="A0A5B0MB27"/>
<accession>A0A5B0MB27</accession>
<evidence type="ECO:0000313" key="1">
    <source>
        <dbReference type="EMBL" id="KAA1073892.1"/>
    </source>
</evidence>
<organism evidence="1 2">
    <name type="scientific">Puccinia graminis f. sp. tritici</name>
    <dbReference type="NCBI Taxonomy" id="56615"/>
    <lineage>
        <taxon>Eukaryota</taxon>
        <taxon>Fungi</taxon>
        <taxon>Dikarya</taxon>
        <taxon>Basidiomycota</taxon>
        <taxon>Pucciniomycotina</taxon>
        <taxon>Pucciniomycetes</taxon>
        <taxon>Pucciniales</taxon>
        <taxon>Pucciniaceae</taxon>
        <taxon>Puccinia</taxon>
    </lineage>
</organism>
<comment type="caution">
    <text evidence="1">The sequence shown here is derived from an EMBL/GenBank/DDBJ whole genome shotgun (WGS) entry which is preliminary data.</text>
</comment>
<proteinExistence type="predicted"/>
<evidence type="ECO:0000313" key="2">
    <source>
        <dbReference type="Proteomes" id="UP000325313"/>
    </source>
</evidence>
<dbReference type="Proteomes" id="UP000325313">
    <property type="component" value="Unassembled WGS sequence"/>
</dbReference>